<sequence length="736" mass="79737">MKGIESGDGRIDPSELCRVLAELEADELGRQDRADLMALIDRSPAAQRIYLEYFEMTAMLEVEARIHAEQGKMPVVTGQGGMAKRIFRRSVLAAAAIIMLSAIAATLFVVDRSEAGDLSVSATAGAQWLVDGVLRDPSDGESLVAKGSSIMVRSGMVELKLATGVTYVVQGPAHVSFSEPERAVLHDGWLWVDSASSDESLEVETPELLVRDIGTRFGVRVRSEGPAEVHLIEGKVEVLARSTGELLASLEPENRAFTIAPTGELKVLSLERDPFSEFSVLSEGPVNFATTVRSQKPAGYWRLDESKTGYFVNRVPEGVVGRGQPRELIDELGPTPQDGFHGFEDENRSALAGLSLGTAPVHDGVLFQDNFTRGGGALDGMLPDVTMGSVKWAASSAFNGDGSINSGKGSAILPLVPIDGVIYTLDARVTASSGPNESWIGMGFGRSRSATLFRIGSGGMSGCAWILHRAADTTKPVNRAWLGPTVQDWSWPSGSPLGGTMDMRIILDTTAGPGCWTATWFAKRPDENDYRKVRDTEGLINESVSCVVLSVLGPGLSAEVESVSLRADRQPDRRPEGYLADGPARLSRKEGSVSCWVRREPGTGRPEMLWAAGERRLDGAVHAHLTVDGRAGFFMENGRYDVLIASEFPVDDGEWHHFVATWDSDSVNLYIDGRRVAQDTEFRGEQRGLLPELEFGVTDAISKFESFSGAFDEVAIWDRSLTFAEVVHQFRSARGE</sequence>
<protein>
    <submittedName>
        <fullName evidence="5">FecR domain-containing protein</fullName>
    </submittedName>
</protein>
<comment type="caution">
    <text evidence="5">The sequence shown here is derived from an EMBL/GenBank/DDBJ whole genome shotgun (WGS) entry which is preliminary data.</text>
</comment>
<dbReference type="Proteomes" id="UP000658278">
    <property type="component" value="Unassembled WGS sequence"/>
</dbReference>
<dbReference type="InterPro" id="IPR006860">
    <property type="entry name" value="FecR"/>
</dbReference>
<dbReference type="Gene3D" id="2.60.120.1440">
    <property type="match status" value="1"/>
</dbReference>
<dbReference type="Pfam" id="PF13385">
    <property type="entry name" value="Laminin_G_3"/>
    <property type="match status" value="1"/>
</dbReference>
<dbReference type="Gene3D" id="2.60.120.200">
    <property type="match status" value="1"/>
</dbReference>
<dbReference type="AlphaFoldDB" id="A0A934RDS8"/>
<dbReference type="InterPro" id="IPR012373">
    <property type="entry name" value="Ferrdict_sens_TM"/>
</dbReference>
<dbReference type="PANTHER" id="PTHR30273">
    <property type="entry name" value="PERIPLASMIC SIGNAL SENSOR AND SIGMA FACTOR ACTIVATOR FECR-RELATED"/>
    <property type="match status" value="1"/>
</dbReference>
<proteinExistence type="predicted"/>
<keyword evidence="3" id="KW-1133">Transmembrane helix</keyword>
<dbReference type="RefSeq" id="WP_200277670.1">
    <property type="nucleotide sequence ID" value="NZ_JAENII010000003.1"/>
</dbReference>
<dbReference type="EMBL" id="JAENII010000003">
    <property type="protein sequence ID" value="MBK1826575.1"/>
    <property type="molecule type" value="Genomic_DNA"/>
</dbReference>
<dbReference type="Pfam" id="PF04773">
    <property type="entry name" value="FecR"/>
    <property type="match status" value="1"/>
</dbReference>
<keyword evidence="2" id="KW-1015">Disulfide bond</keyword>
<feature type="transmembrane region" description="Helical" evidence="3">
    <location>
        <begin position="91"/>
        <end position="110"/>
    </location>
</feature>
<dbReference type="SUPFAM" id="SSF49899">
    <property type="entry name" value="Concanavalin A-like lectins/glucanases"/>
    <property type="match status" value="1"/>
</dbReference>
<dbReference type="InterPro" id="IPR001791">
    <property type="entry name" value="Laminin_G"/>
</dbReference>
<dbReference type="InterPro" id="IPR013320">
    <property type="entry name" value="ConA-like_dom_sf"/>
</dbReference>
<evidence type="ECO:0000256" key="2">
    <source>
        <dbReference type="ARBA" id="ARBA00023157"/>
    </source>
</evidence>
<keyword evidence="1" id="KW-0732">Signal</keyword>
<keyword evidence="3" id="KW-0472">Membrane</keyword>
<reference evidence="5" key="1">
    <citation type="submission" date="2021-01" db="EMBL/GenBank/DDBJ databases">
        <title>Modified the classification status of verrucomicrobia.</title>
        <authorList>
            <person name="Feng X."/>
        </authorList>
    </citation>
    <scope>NUCLEOTIDE SEQUENCE</scope>
    <source>
        <strain evidence="5">KCTC 22201</strain>
    </source>
</reference>
<feature type="domain" description="LamG-like jellyroll fold" evidence="4">
    <location>
        <begin position="592"/>
        <end position="724"/>
    </location>
</feature>
<evidence type="ECO:0000313" key="6">
    <source>
        <dbReference type="Proteomes" id="UP000658278"/>
    </source>
</evidence>
<accession>A0A934RDS8</accession>
<dbReference type="GO" id="GO:0016989">
    <property type="term" value="F:sigma factor antagonist activity"/>
    <property type="evidence" value="ECO:0007669"/>
    <property type="project" value="TreeGrafter"/>
</dbReference>
<name>A0A934RDS8_9BACT</name>
<evidence type="ECO:0000256" key="3">
    <source>
        <dbReference type="SAM" id="Phobius"/>
    </source>
</evidence>
<evidence type="ECO:0000259" key="4">
    <source>
        <dbReference type="SMART" id="SM00560"/>
    </source>
</evidence>
<evidence type="ECO:0000256" key="1">
    <source>
        <dbReference type="ARBA" id="ARBA00022729"/>
    </source>
</evidence>
<keyword evidence="3" id="KW-0812">Transmembrane</keyword>
<dbReference type="PANTHER" id="PTHR30273:SF2">
    <property type="entry name" value="PROTEIN FECR"/>
    <property type="match status" value="1"/>
</dbReference>
<organism evidence="5 6">
    <name type="scientific">Haloferula rosea</name>
    <dbReference type="NCBI Taxonomy" id="490093"/>
    <lineage>
        <taxon>Bacteria</taxon>
        <taxon>Pseudomonadati</taxon>
        <taxon>Verrucomicrobiota</taxon>
        <taxon>Verrucomicrobiia</taxon>
        <taxon>Verrucomicrobiales</taxon>
        <taxon>Verrucomicrobiaceae</taxon>
        <taxon>Haloferula</taxon>
    </lineage>
</organism>
<evidence type="ECO:0000313" key="5">
    <source>
        <dbReference type="EMBL" id="MBK1826575.1"/>
    </source>
</evidence>
<dbReference type="SMART" id="SM00560">
    <property type="entry name" value="LamGL"/>
    <property type="match status" value="1"/>
</dbReference>
<gene>
    <name evidence="5" type="ORF">JIN81_06070</name>
</gene>
<dbReference type="CDD" id="cd00110">
    <property type="entry name" value="LamG"/>
    <property type="match status" value="1"/>
</dbReference>
<keyword evidence="6" id="KW-1185">Reference proteome</keyword>
<dbReference type="InterPro" id="IPR006558">
    <property type="entry name" value="LamG-like"/>
</dbReference>